<feature type="compositionally biased region" description="Basic and acidic residues" evidence="1">
    <location>
        <begin position="1"/>
        <end position="16"/>
    </location>
</feature>
<reference evidence="2" key="1">
    <citation type="submission" date="2021-06" db="EMBL/GenBank/DDBJ databases">
        <title>Comparative genomics, transcriptomics and evolutionary studies reveal genomic signatures of adaptation to plant cell wall in hemibiotrophic fungi.</title>
        <authorList>
            <consortium name="DOE Joint Genome Institute"/>
            <person name="Baroncelli R."/>
            <person name="Diaz J.F."/>
            <person name="Benocci T."/>
            <person name="Peng M."/>
            <person name="Battaglia E."/>
            <person name="Haridas S."/>
            <person name="Andreopoulos W."/>
            <person name="Labutti K."/>
            <person name="Pangilinan J."/>
            <person name="Floch G.L."/>
            <person name="Makela M.R."/>
            <person name="Henrissat B."/>
            <person name="Grigoriev I.V."/>
            <person name="Crouch J.A."/>
            <person name="De Vries R.P."/>
            <person name="Sukno S.A."/>
            <person name="Thon M.R."/>
        </authorList>
    </citation>
    <scope>NUCLEOTIDE SEQUENCE</scope>
    <source>
        <strain evidence="2">MAFF235873</strain>
    </source>
</reference>
<dbReference type="EMBL" id="MU842835">
    <property type="protein sequence ID" value="KAK2032007.1"/>
    <property type="molecule type" value="Genomic_DNA"/>
</dbReference>
<accession>A0AAD9M4W4</accession>
<keyword evidence="3" id="KW-1185">Reference proteome</keyword>
<sequence length="214" mass="23739">MTREFRGGGSRNREQRQTPCASLQRDDVGRWPPPREVSFRGGTLGAANLGEGVVDPKAKGKQGRPRDQTRTVCAVTRVFFGIPLDGGRGTLDRVEETPELGNQELTGWFRRSGVGLTRYRGLPEGTNITPVIRRCRSRGPKCRLRFIKERGTSQCMFGDSRIGLDCRPRSSYAHVLKAQSGIRDTGLGRHPRARWNAITDPALCGAVILKCFTM</sequence>
<evidence type="ECO:0000256" key="1">
    <source>
        <dbReference type="SAM" id="MobiDB-lite"/>
    </source>
</evidence>
<feature type="region of interest" description="Disordered" evidence="1">
    <location>
        <begin position="1"/>
        <end position="68"/>
    </location>
</feature>
<protein>
    <submittedName>
        <fullName evidence="2">Uncharacterized protein</fullName>
    </submittedName>
</protein>
<dbReference type="AlphaFoldDB" id="A0AAD9M4W4"/>
<organism evidence="2 3">
    <name type="scientific">Colletotrichum zoysiae</name>
    <dbReference type="NCBI Taxonomy" id="1216348"/>
    <lineage>
        <taxon>Eukaryota</taxon>
        <taxon>Fungi</taxon>
        <taxon>Dikarya</taxon>
        <taxon>Ascomycota</taxon>
        <taxon>Pezizomycotina</taxon>
        <taxon>Sordariomycetes</taxon>
        <taxon>Hypocreomycetidae</taxon>
        <taxon>Glomerellales</taxon>
        <taxon>Glomerellaceae</taxon>
        <taxon>Colletotrichum</taxon>
        <taxon>Colletotrichum graminicola species complex</taxon>
    </lineage>
</organism>
<evidence type="ECO:0000313" key="3">
    <source>
        <dbReference type="Proteomes" id="UP001232148"/>
    </source>
</evidence>
<proteinExistence type="predicted"/>
<name>A0AAD9M4W4_9PEZI</name>
<gene>
    <name evidence="2" type="ORF">LX32DRAFT_237454</name>
</gene>
<evidence type="ECO:0000313" key="2">
    <source>
        <dbReference type="EMBL" id="KAK2032007.1"/>
    </source>
</evidence>
<feature type="compositionally biased region" description="Basic and acidic residues" evidence="1">
    <location>
        <begin position="54"/>
        <end position="68"/>
    </location>
</feature>
<comment type="caution">
    <text evidence="2">The sequence shown here is derived from an EMBL/GenBank/DDBJ whole genome shotgun (WGS) entry which is preliminary data.</text>
</comment>
<dbReference type="Proteomes" id="UP001232148">
    <property type="component" value="Unassembled WGS sequence"/>
</dbReference>